<keyword evidence="2" id="KW-1185">Reference proteome</keyword>
<dbReference type="RefSeq" id="WP_169454603.1">
    <property type="nucleotide sequence ID" value="NZ_CP051774.1"/>
</dbReference>
<reference evidence="1 2" key="1">
    <citation type="submission" date="2020-04" db="EMBL/GenBank/DDBJ databases">
        <title>Luteolibacter sp. G-1-1-1 isolated from soil.</title>
        <authorList>
            <person name="Dahal R.H."/>
        </authorList>
    </citation>
    <scope>NUCLEOTIDE SEQUENCE [LARGE SCALE GENOMIC DNA]</scope>
    <source>
        <strain evidence="1 2">G-1-1-1</strain>
    </source>
</reference>
<dbReference type="AlphaFoldDB" id="A0A858RHB3"/>
<gene>
    <name evidence="1" type="ORF">HHL09_10535</name>
</gene>
<evidence type="ECO:0000313" key="1">
    <source>
        <dbReference type="EMBL" id="QJE96202.1"/>
    </source>
</evidence>
<name>A0A858RHB3_9BACT</name>
<organism evidence="1 2">
    <name type="scientific">Luteolibacter luteus</name>
    <dbReference type="NCBI Taxonomy" id="2728835"/>
    <lineage>
        <taxon>Bacteria</taxon>
        <taxon>Pseudomonadati</taxon>
        <taxon>Verrucomicrobiota</taxon>
        <taxon>Verrucomicrobiia</taxon>
        <taxon>Verrucomicrobiales</taxon>
        <taxon>Verrucomicrobiaceae</taxon>
        <taxon>Luteolibacter</taxon>
    </lineage>
</organism>
<dbReference type="EMBL" id="CP051774">
    <property type="protein sequence ID" value="QJE96202.1"/>
    <property type="molecule type" value="Genomic_DNA"/>
</dbReference>
<protein>
    <submittedName>
        <fullName evidence="1">Uncharacterized protein</fullName>
    </submittedName>
</protein>
<proteinExistence type="predicted"/>
<dbReference type="Proteomes" id="UP000501812">
    <property type="component" value="Chromosome"/>
</dbReference>
<accession>A0A858RHB3</accession>
<dbReference type="KEGG" id="luo:HHL09_10535"/>
<sequence>MIWNLTRCFLVFLCGYQLLQALTDVQMARRILVDLKEGPRQTTQDRAATAPDMELVIEVLGRKSGSSFFWLVALVAVAFAPYKSIRRLGGDPS</sequence>
<evidence type="ECO:0000313" key="2">
    <source>
        <dbReference type="Proteomes" id="UP000501812"/>
    </source>
</evidence>